<comment type="similarity">
    <text evidence="1">Belongs to the peptidase C40 family.</text>
</comment>
<dbReference type="OrthoDB" id="2113957at2759"/>
<dbReference type="STRING" id="1754192.A0A1Y1X7Y6"/>
<proteinExistence type="inferred from homology"/>
<keyword evidence="4" id="KW-0788">Thiol protease</keyword>
<evidence type="ECO:0000313" key="8">
    <source>
        <dbReference type="Proteomes" id="UP000193944"/>
    </source>
</evidence>
<reference evidence="7 8" key="2">
    <citation type="submission" date="2016-08" db="EMBL/GenBank/DDBJ databases">
        <title>Pervasive Adenine N6-methylation of Active Genes in Fungi.</title>
        <authorList>
            <consortium name="DOE Joint Genome Institute"/>
            <person name="Mondo S.J."/>
            <person name="Dannebaum R.O."/>
            <person name="Kuo R.C."/>
            <person name="Labutti K."/>
            <person name="Haridas S."/>
            <person name="Kuo A."/>
            <person name="Salamov A."/>
            <person name="Ahrendt S.R."/>
            <person name="Lipzen A."/>
            <person name="Sullivan W."/>
            <person name="Andreopoulos W.B."/>
            <person name="Clum A."/>
            <person name="Lindquist E."/>
            <person name="Daum C."/>
            <person name="Ramamoorthy G.K."/>
            <person name="Gryganskyi A."/>
            <person name="Culley D."/>
            <person name="Magnuson J.K."/>
            <person name="James T.Y."/>
            <person name="O'Malley M.A."/>
            <person name="Stajich J.E."/>
            <person name="Spatafora J.W."/>
            <person name="Visel A."/>
            <person name="Grigoriev I.V."/>
        </authorList>
    </citation>
    <scope>NUCLEOTIDE SEQUENCE [LARGE SCALE GENOMIC DNA]</scope>
    <source>
        <strain evidence="7 8">S4</strain>
    </source>
</reference>
<dbReference type="InterPro" id="IPR038765">
    <property type="entry name" value="Papain-like_cys_pep_sf"/>
</dbReference>
<gene>
    <name evidence="7" type="ORF">BCR32DRAFT_327279</name>
</gene>
<feature type="chain" id="PRO_5013163902" description="NlpC/P60 domain-containing protein" evidence="5">
    <location>
        <begin position="19"/>
        <end position="225"/>
    </location>
</feature>
<evidence type="ECO:0000259" key="6">
    <source>
        <dbReference type="PROSITE" id="PS51935"/>
    </source>
</evidence>
<dbReference type="PROSITE" id="PS51935">
    <property type="entry name" value="NLPC_P60"/>
    <property type="match status" value="1"/>
</dbReference>
<evidence type="ECO:0000256" key="4">
    <source>
        <dbReference type="ARBA" id="ARBA00022807"/>
    </source>
</evidence>
<evidence type="ECO:0000256" key="5">
    <source>
        <dbReference type="SAM" id="SignalP"/>
    </source>
</evidence>
<evidence type="ECO:0000256" key="1">
    <source>
        <dbReference type="ARBA" id="ARBA00007074"/>
    </source>
</evidence>
<reference evidence="7 8" key="1">
    <citation type="submission" date="2016-08" db="EMBL/GenBank/DDBJ databases">
        <title>A Parts List for Fungal Cellulosomes Revealed by Comparative Genomics.</title>
        <authorList>
            <consortium name="DOE Joint Genome Institute"/>
            <person name="Haitjema C.H."/>
            <person name="Gilmore S.P."/>
            <person name="Henske J.K."/>
            <person name="Solomon K.V."/>
            <person name="De Groot R."/>
            <person name="Kuo A."/>
            <person name="Mondo S.J."/>
            <person name="Salamov A.A."/>
            <person name="Labutti K."/>
            <person name="Zhao Z."/>
            <person name="Chiniquy J."/>
            <person name="Barry K."/>
            <person name="Brewer H.M."/>
            <person name="Purvine S.O."/>
            <person name="Wright A.T."/>
            <person name="Boxma B."/>
            <person name="Van Alen T."/>
            <person name="Hackstein J.H."/>
            <person name="Baker S.E."/>
            <person name="Grigoriev I.V."/>
            <person name="O'Malley M.A."/>
        </authorList>
    </citation>
    <scope>NUCLEOTIDE SEQUENCE [LARGE SCALE GENOMIC DNA]</scope>
    <source>
        <strain evidence="7 8">S4</strain>
    </source>
</reference>
<dbReference type="Proteomes" id="UP000193944">
    <property type="component" value="Unassembled WGS sequence"/>
</dbReference>
<dbReference type="Pfam" id="PF00877">
    <property type="entry name" value="NLPC_P60"/>
    <property type="match status" value="1"/>
</dbReference>
<evidence type="ECO:0000256" key="2">
    <source>
        <dbReference type="ARBA" id="ARBA00022670"/>
    </source>
</evidence>
<organism evidence="7 8">
    <name type="scientific">Anaeromyces robustus</name>
    <dbReference type="NCBI Taxonomy" id="1754192"/>
    <lineage>
        <taxon>Eukaryota</taxon>
        <taxon>Fungi</taxon>
        <taxon>Fungi incertae sedis</taxon>
        <taxon>Chytridiomycota</taxon>
        <taxon>Chytridiomycota incertae sedis</taxon>
        <taxon>Neocallimastigomycetes</taxon>
        <taxon>Neocallimastigales</taxon>
        <taxon>Neocallimastigaceae</taxon>
        <taxon>Anaeromyces</taxon>
    </lineage>
</organism>
<keyword evidence="8" id="KW-1185">Reference proteome</keyword>
<dbReference type="PANTHER" id="PTHR47053">
    <property type="entry name" value="MUREIN DD-ENDOPEPTIDASE MEPH-RELATED"/>
    <property type="match status" value="1"/>
</dbReference>
<evidence type="ECO:0000256" key="3">
    <source>
        <dbReference type="ARBA" id="ARBA00022801"/>
    </source>
</evidence>
<comment type="caution">
    <text evidence="7">The sequence shown here is derived from an EMBL/GenBank/DDBJ whole genome shotgun (WGS) entry which is preliminary data.</text>
</comment>
<accession>A0A1Y1X7Y6</accession>
<sequence length="225" mass="24313">MRLRYINLLIICLPAVLGAINGKCSSGNGVCDPKNVKCCNKPKCVAPNGQVGSCKFVSSCKNGKVYANLCPGGNDFKCCVPNKKTTTTVKKSTTIKKKTTTPVKKVTGTKIVNYAKKFIGNPYVWGGNSLTKGCDCSGFTQQIYKHFGITINRVAADQAKQGTKVANLKSAKAGDLVFYCDNSKKVTHVAIYEGNNRIVHAANSKDGIKESNANYKTPCKIKRFI</sequence>
<evidence type="ECO:0000313" key="7">
    <source>
        <dbReference type="EMBL" id="ORX81496.1"/>
    </source>
</evidence>
<dbReference type="Gene3D" id="3.90.1720.10">
    <property type="entry name" value="endopeptidase domain like (from Nostoc punctiforme)"/>
    <property type="match status" value="1"/>
</dbReference>
<feature type="domain" description="NlpC/P60" evidence="6">
    <location>
        <begin position="105"/>
        <end position="225"/>
    </location>
</feature>
<name>A0A1Y1X7Y6_9FUNG</name>
<dbReference type="InterPro" id="IPR051202">
    <property type="entry name" value="Peptidase_C40"/>
</dbReference>
<protein>
    <recommendedName>
        <fullName evidence="6">NlpC/P60 domain-containing protein</fullName>
    </recommendedName>
</protein>
<dbReference type="AlphaFoldDB" id="A0A1Y1X7Y6"/>
<keyword evidence="5" id="KW-0732">Signal</keyword>
<dbReference type="GO" id="GO:0008234">
    <property type="term" value="F:cysteine-type peptidase activity"/>
    <property type="evidence" value="ECO:0007669"/>
    <property type="project" value="UniProtKB-KW"/>
</dbReference>
<feature type="signal peptide" evidence="5">
    <location>
        <begin position="1"/>
        <end position="18"/>
    </location>
</feature>
<keyword evidence="2" id="KW-0645">Protease</keyword>
<dbReference type="InterPro" id="IPR000064">
    <property type="entry name" value="NLP_P60_dom"/>
</dbReference>
<dbReference type="PANTHER" id="PTHR47053:SF1">
    <property type="entry name" value="MUREIN DD-ENDOPEPTIDASE MEPH-RELATED"/>
    <property type="match status" value="1"/>
</dbReference>
<dbReference type="GO" id="GO:0006508">
    <property type="term" value="P:proteolysis"/>
    <property type="evidence" value="ECO:0007669"/>
    <property type="project" value="UniProtKB-KW"/>
</dbReference>
<dbReference type="SUPFAM" id="SSF54001">
    <property type="entry name" value="Cysteine proteinases"/>
    <property type="match status" value="1"/>
</dbReference>
<keyword evidence="3" id="KW-0378">Hydrolase</keyword>
<dbReference type="EMBL" id="MCFG01000117">
    <property type="protein sequence ID" value="ORX81496.1"/>
    <property type="molecule type" value="Genomic_DNA"/>
</dbReference>